<proteinExistence type="predicted"/>
<comment type="caution">
    <text evidence="5">The sequence shown here is derived from an EMBL/GenBank/DDBJ whole genome shotgun (WGS) entry which is preliminary data.</text>
</comment>
<gene>
    <name evidence="5" type="ORF">MG293_017159</name>
</gene>
<dbReference type="Pfam" id="PF20692">
    <property type="entry name" value="cpSF2-GREB1"/>
    <property type="match status" value="1"/>
</dbReference>
<keyword evidence="6" id="KW-1185">Reference proteome</keyword>
<evidence type="ECO:0000313" key="6">
    <source>
        <dbReference type="Proteomes" id="UP001214576"/>
    </source>
</evidence>
<feature type="region of interest" description="Disordered" evidence="1">
    <location>
        <begin position="272"/>
        <end position="292"/>
    </location>
</feature>
<feature type="domain" description="GREB1-like circularly permuted SF2 helicase" evidence="4">
    <location>
        <begin position="659"/>
        <end position="1121"/>
    </location>
</feature>
<reference evidence="5" key="1">
    <citation type="submission" date="2022-03" db="EMBL/GenBank/DDBJ databases">
        <title>Genomic analyses of argali, domestic sheep and their hybrids provide insights into chromosomal evolution, heterosis and genetic basis of agronomic traits.</title>
        <authorList>
            <person name="Li M."/>
        </authorList>
    </citation>
    <scope>NUCLEOTIDE SEQUENCE</scope>
    <source>
        <strain evidence="5">CAU-MHL-2022a</strain>
        <tissue evidence="5">Skin</tissue>
    </source>
</reference>
<sequence length="1137" mass="126285">MHEIEHPGLAFLTVLLPEDILLTVRETMGNSYAGQLKSARFEEALHNSIEASLRCSSVVPRPIFSQLYLDPDQHPFSSADVKPKVEDLDKDLVHRYTQNGSLDFSNNLTVNEMEDDEDDEDMSDSNSPPIPYSQKPAPEGSCTTDGFCQAGKDLRLVSLCMEQIDIPAGFLLVGAKSPNLPEHILVCAVDKRFLPDDHGKNALLGFSGNCIGCGERGFRYFTEFSNHINLKLTTQPKKQKHLKYYLVRSSQGVLSKGPLICWKECRSRQSSTTCHSIKPNSSVSSTATPENGTTNGYKSGFIQTDSPVLSPANSAINLSGAQDLTRNKNVVKPLALSLQVVGKTFAAESLLSTPVPQTPLTGILQPRPIPAGETVIVPENLLSNSGVRPVILIGYGTLPYFYGNVGDIVVSPLLVNCYKIPQLENKDLEQLGLTGSQLLSVENMILLTIQYLVRLGPDQIPLREEFEQIMLKAMQEFTLREKALQMGAQCTPVSPGQLPWLARLIASVSQDLVHVIVTQNSLAEGISETLRTLSEMRHYQKLPDYVVTICASKIRGNEFCVVVLGQHQSRALAESMLTTSEFLKEISYELITGKVSFLASHFKTTSLGDDLDKLLDKMQQRRGDSVVTPFNGDLNEYMSPQEAAAMIPTQNLDLGNETFQIYQPQLTVARKLLSQVCAIADSGSQSLDLGYFSKVDFIIIVPRSEVLVQQTLQRIRQSGVLVDLGLEENGTAYQRAEKYVVRLDNEIQTKFEVFMRRVKQNPYTLFVLVHDNSHVELTSVMSGSLSHGEPGHGLADRVINGREVLEAFNLLVLQVTSCPYTLQTQQSRISTSNEVHWMQLDSTEDVSCEEKLYFGLNEYSKSLQWGITSPLLRCDETFEKMVNTLLERYPRLHSMVVRCYLLIQQYSEALMALTTVASLRDHSTPETLNIMDDLLSCPGKNRSGRGHMLILRVPSVQLAMLAKERLQEVRDKLGLQYRFEVVLGNPASELSVAAHFVARLKTWRGNEAEEWVPRTYQDLEGLPCIVILTGKDPLGETFPRSLKYCDLRLIDSSYLTRTALEQEMGLACCYVSKEVIRGPTAALDLSGKEQERAVASENDTEELLIDLERPQSNSSAVTGTSGQYLLSPGVGAGERKR</sequence>
<evidence type="ECO:0000256" key="1">
    <source>
        <dbReference type="SAM" id="MobiDB-lite"/>
    </source>
</evidence>
<dbReference type="GO" id="GO:0001822">
    <property type="term" value="P:kidney development"/>
    <property type="evidence" value="ECO:0007669"/>
    <property type="project" value="TreeGrafter"/>
</dbReference>
<feature type="compositionally biased region" description="Acidic residues" evidence="1">
    <location>
        <begin position="114"/>
        <end position="123"/>
    </location>
</feature>
<feature type="domain" description="GREB1-like second" evidence="3">
    <location>
        <begin position="344"/>
        <end position="604"/>
    </location>
</feature>
<evidence type="ECO:0000313" key="5">
    <source>
        <dbReference type="EMBL" id="KAI4532751.1"/>
    </source>
</evidence>
<feature type="domain" description="GREB1 N-terminal" evidence="2">
    <location>
        <begin position="114"/>
        <end position="263"/>
    </location>
</feature>
<dbReference type="PANTHER" id="PTHR15720">
    <property type="entry name" value="GREB1-RELATED"/>
    <property type="match status" value="1"/>
</dbReference>
<accession>A0AAD4Y469</accession>
<name>A0AAD4Y469_OVIAM</name>
<evidence type="ECO:0000259" key="2">
    <source>
        <dbReference type="Pfam" id="PF15782"/>
    </source>
</evidence>
<dbReference type="Pfam" id="PF20688">
    <property type="entry name" value="GREB1_2nd"/>
    <property type="match status" value="1"/>
</dbReference>
<evidence type="ECO:0000259" key="4">
    <source>
        <dbReference type="Pfam" id="PF20692"/>
    </source>
</evidence>
<dbReference type="PANTHER" id="PTHR15720:SF12">
    <property type="entry name" value="GREB1-LIKE PROTEIN"/>
    <property type="match status" value="1"/>
</dbReference>
<evidence type="ECO:0000259" key="3">
    <source>
        <dbReference type="Pfam" id="PF20688"/>
    </source>
</evidence>
<dbReference type="InterPro" id="IPR048659">
    <property type="entry name" value="GREB1-like_2nd"/>
</dbReference>
<dbReference type="Proteomes" id="UP001214576">
    <property type="component" value="Unassembled WGS sequence"/>
</dbReference>
<evidence type="ECO:0008006" key="7">
    <source>
        <dbReference type="Google" id="ProtNLM"/>
    </source>
</evidence>
<feature type="region of interest" description="Disordered" evidence="1">
    <location>
        <begin position="114"/>
        <end position="139"/>
    </location>
</feature>
<dbReference type="Pfam" id="PF15782">
    <property type="entry name" value="GREB1_N"/>
    <property type="match status" value="1"/>
</dbReference>
<feature type="region of interest" description="Disordered" evidence="1">
    <location>
        <begin position="1109"/>
        <end position="1137"/>
    </location>
</feature>
<protein>
    <recommendedName>
        <fullName evidence="7">GREB1-like protein</fullName>
    </recommendedName>
</protein>
<feature type="compositionally biased region" description="Polar residues" evidence="1">
    <location>
        <begin position="1110"/>
        <end position="1124"/>
    </location>
</feature>
<dbReference type="EMBL" id="JAKZEL010000021">
    <property type="protein sequence ID" value="KAI4532751.1"/>
    <property type="molecule type" value="Genomic_DNA"/>
</dbReference>
<organism evidence="5 6">
    <name type="scientific">Ovis ammon polii</name>
    <dbReference type="NCBI Taxonomy" id="230172"/>
    <lineage>
        <taxon>Eukaryota</taxon>
        <taxon>Metazoa</taxon>
        <taxon>Chordata</taxon>
        <taxon>Craniata</taxon>
        <taxon>Vertebrata</taxon>
        <taxon>Euteleostomi</taxon>
        <taxon>Mammalia</taxon>
        <taxon>Eutheria</taxon>
        <taxon>Laurasiatheria</taxon>
        <taxon>Artiodactyla</taxon>
        <taxon>Ruminantia</taxon>
        <taxon>Pecora</taxon>
        <taxon>Bovidae</taxon>
        <taxon>Caprinae</taxon>
        <taxon>Ovis</taxon>
    </lineage>
</organism>
<dbReference type="InterPro" id="IPR046926">
    <property type="entry name" value="GREB1_N"/>
</dbReference>
<dbReference type="InterPro" id="IPR028422">
    <property type="entry name" value="GREB1"/>
</dbReference>
<dbReference type="AlphaFoldDB" id="A0AAD4Y469"/>
<dbReference type="InterPro" id="IPR048657">
    <property type="entry name" value="GREB1-like_cpSF2"/>
</dbReference>